<keyword evidence="1" id="KW-0472">Membrane</keyword>
<feature type="transmembrane region" description="Helical" evidence="1">
    <location>
        <begin position="76"/>
        <end position="95"/>
    </location>
</feature>
<accession>A0ABU8F1G1</accession>
<dbReference type="EMBL" id="JBAWSY010000001">
    <property type="protein sequence ID" value="MEI4768085.1"/>
    <property type="molecule type" value="Genomic_DNA"/>
</dbReference>
<sequence>MEYQFPEFIYLRPVFIGFIIILLVLLFGVIFLNNNIVNLFSVVSITFICTSISAITLYTSGYIADAYNLAGDLISFYMFFVILVLSFLNLIIFMTRYKKSML</sequence>
<dbReference type="RefSeq" id="WP_336495642.1">
    <property type="nucleotide sequence ID" value="NZ_JBAWSY010000001.1"/>
</dbReference>
<evidence type="ECO:0000256" key="1">
    <source>
        <dbReference type="SAM" id="Phobius"/>
    </source>
</evidence>
<feature type="transmembrane region" description="Helical" evidence="1">
    <location>
        <begin position="39"/>
        <end position="64"/>
    </location>
</feature>
<gene>
    <name evidence="2" type="ORF">WAX74_00225</name>
</gene>
<keyword evidence="3" id="KW-1185">Reference proteome</keyword>
<reference evidence="2 3" key="1">
    <citation type="submission" date="2024-01" db="EMBL/GenBank/DDBJ databases">
        <title>Seven novel Bacillus-like species.</title>
        <authorList>
            <person name="Liu G."/>
        </authorList>
    </citation>
    <scope>NUCLEOTIDE SEQUENCE [LARGE SCALE GENOMIC DNA]</scope>
    <source>
        <strain evidence="2 3">FJAT-51614</strain>
    </source>
</reference>
<name>A0ABU8F1G1_9BACI</name>
<evidence type="ECO:0000313" key="2">
    <source>
        <dbReference type="EMBL" id="MEI4768085.1"/>
    </source>
</evidence>
<comment type="caution">
    <text evidence="2">The sequence shown here is derived from an EMBL/GenBank/DDBJ whole genome shotgun (WGS) entry which is preliminary data.</text>
</comment>
<feature type="transmembrane region" description="Helical" evidence="1">
    <location>
        <begin position="12"/>
        <end position="32"/>
    </location>
</feature>
<organism evidence="2 3">
    <name type="scientific">Psychrobacillus mangrovi</name>
    <dbReference type="NCBI Taxonomy" id="3117745"/>
    <lineage>
        <taxon>Bacteria</taxon>
        <taxon>Bacillati</taxon>
        <taxon>Bacillota</taxon>
        <taxon>Bacilli</taxon>
        <taxon>Bacillales</taxon>
        <taxon>Bacillaceae</taxon>
        <taxon>Psychrobacillus</taxon>
    </lineage>
</organism>
<keyword evidence="1" id="KW-0812">Transmembrane</keyword>
<keyword evidence="1" id="KW-1133">Transmembrane helix</keyword>
<dbReference type="Proteomes" id="UP001364890">
    <property type="component" value="Unassembled WGS sequence"/>
</dbReference>
<evidence type="ECO:0000313" key="3">
    <source>
        <dbReference type="Proteomes" id="UP001364890"/>
    </source>
</evidence>
<protein>
    <submittedName>
        <fullName evidence="2">Uncharacterized protein</fullName>
    </submittedName>
</protein>
<proteinExistence type="predicted"/>